<name>F9QEN6_9BACT</name>
<feature type="domain" description="Transglutaminase-like" evidence="2">
    <location>
        <begin position="835"/>
        <end position="899"/>
    </location>
</feature>
<dbReference type="EMBL" id="AFVJ01000044">
    <property type="protein sequence ID" value="EGS28799.1"/>
    <property type="molecule type" value="Genomic_DNA"/>
</dbReference>
<evidence type="ECO:0000313" key="4">
    <source>
        <dbReference type="Proteomes" id="UP000005055"/>
    </source>
</evidence>
<evidence type="ECO:0000259" key="2">
    <source>
        <dbReference type="SMART" id="SM00460"/>
    </source>
</evidence>
<dbReference type="RefSeq" id="WP_006886958.1">
    <property type="nucleotide sequence ID" value="NZ_AFVJ01000044.1"/>
</dbReference>
<proteinExistence type="predicted"/>
<organism evidence="3 4">
    <name type="scientific">Mycoplasmopsis anatis 1340</name>
    <dbReference type="NCBI Taxonomy" id="1034808"/>
    <lineage>
        <taxon>Bacteria</taxon>
        <taxon>Bacillati</taxon>
        <taxon>Mycoplasmatota</taxon>
        <taxon>Mycoplasmoidales</taxon>
        <taxon>Metamycoplasmataceae</taxon>
        <taxon>Mycoplasmopsis</taxon>
    </lineage>
</organism>
<dbReference type="Proteomes" id="UP000005055">
    <property type="component" value="Unassembled WGS sequence"/>
</dbReference>
<comment type="caution">
    <text evidence="3">The sequence shown here is derived from an EMBL/GenBank/DDBJ whole genome shotgun (WGS) entry which is preliminary data.</text>
</comment>
<sequence>MEKSLINISQISTMNKLSSEEAIKRLFLDTLISEVYKSENLKYLTIDHQFIDDNCFMKNYSFNELKMYYDTDIYQVENILNELNKVIKLINTDYLNTSLKTNYKSNTLNKSLEVEIVFSEHNTKLTINILPRETIDFFKITYPYKTIDNKSINIFTEINKNILIETINNYLINFEINNLMEFYFWVIQSKININNLFFKKTSVNINKLYKYINKNKISLIKDIKNFIKDKKSDLNEIQVFDQIHNFFFILARQNRKNKISKFLYLILFLLSTASIASGATVFTLTLSKSQRQENRLNKFAEYEFIPTEIKKIIDITTDDITLRNINNKYKYIFEINNQLISNKIPRDIINDDSYFDLFTFIINQTNSFDTNKLNDLFDKSKHIYATIEQSIKKHLSEDFIKEINLNTNIANVISTTTNKILKDFNDNGNIGSLYYEYIKLKNKINEINNLISKFKSQLSQLKLFYNPDLTTFYDFIDNNLYINYKSINTFKNEITKQQIQKYIDYFNQVDYFPLVVDRLNYFKNNLDNNQNHRRQWFITKDKRYTLNPGNEENIEWRLPYLLENDLSLNIDYIFSWLKSYDEWLWVINDDPKIESINLANVKMFNHYKDFSDSYIAETFKDYENFNINVNNWKYHFPKYDVNKAEFELEKQFNKLSEIYGMNNFQPNNRDSIIDFILNPMTPKLDFDLYKKYTLKPRRTIEVSRPTLYYELLTEQPNYFSIFEQNPIGTLKIKATGILKIAEKNFDYPKPSKLNDNNDADYSIREDKEVVKNQMKQWLQNWITFLPKYISKNWNTKQIIKALSFFITSNVNYMYNNFEYPFNTDGNDFYNPSSLFEIDRTLQCYGYSQNLSMSLSLLNIPVRIVGGSYYGDPNSLVASGEHAWNEVFVDNKWVSVDLTFADYSETNPNFIGELNLNEIFLDRDAGSRRKFRLDYTSYITTIIKYLNKDENGNYVHNYVALPTHYSTDPENELKWENMLPILRKQYKTN</sequence>
<feature type="transmembrane region" description="Helical" evidence="1">
    <location>
        <begin position="262"/>
        <end position="286"/>
    </location>
</feature>
<dbReference type="Gene3D" id="3.10.620.30">
    <property type="match status" value="1"/>
</dbReference>
<dbReference type="Pfam" id="PF01841">
    <property type="entry name" value="Transglut_core"/>
    <property type="match status" value="1"/>
</dbReference>
<dbReference type="SMART" id="SM00460">
    <property type="entry name" value="TGc"/>
    <property type="match status" value="1"/>
</dbReference>
<evidence type="ECO:0000256" key="1">
    <source>
        <dbReference type="SAM" id="Phobius"/>
    </source>
</evidence>
<dbReference type="SUPFAM" id="SSF54001">
    <property type="entry name" value="Cysteine proteinases"/>
    <property type="match status" value="1"/>
</dbReference>
<dbReference type="InterPro" id="IPR002931">
    <property type="entry name" value="Transglutaminase-like"/>
</dbReference>
<dbReference type="InterPro" id="IPR038765">
    <property type="entry name" value="Papain-like_cys_pep_sf"/>
</dbReference>
<gene>
    <name evidence="3" type="ORF">GIG_00565</name>
</gene>
<keyword evidence="1" id="KW-1133">Transmembrane helix</keyword>
<accession>F9QEN6</accession>
<protein>
    <recommendedName>
        <fullName evidence="2">Transglutaminase-like domain-containing protein</fullName>
    </recommendedName>
</protein>
<dbReference type="AlphaFoldDB" id="F9QEN6"/>
<dbReference type="GeneID" id="65653759"/>
<keyword evidence="1" id="KW-0812">Transmembrane</keyword>
<keyword evidence="1" id="KW-0472">Membrane</keyword>
<keyword evidence="4" id="KW-1185">Reference proteome</keyword>
<evidence type="ECO:0000313" key="3">
    <source>
        <dbReference type="EMBL" id="EGS28799.1"/>
    </source>
</evidence>
<reference evidence="3 4" key="1">
    <citation type="journal article" date="2011" name="J. Bacteriol.">
        <title>Genome Sequence of Duck Pathogen Mycoplasma anatis Strain 1340.</title>
        <authorList>
            <person name="Guo Z."/>
            <person name="Chen P."/>
            <person name="Ren P."/>
            <person name="Kuang S."/>
            <person name="Zhou Z."/>
            <person name="Li Z."/>
            <person name="Liu M."/>
            <person name="Shi D."/>
            <person name="Xiao Y."/>
            <person name="Wang X."/>
            <person name="Zhou R."/>
            <person name="Jin H."/>
            <person name="Bi D."/>
        </authorList>
    </citation>
    <scope>NUCLEOTIDE SEQUENCE [LARGE SCALE GENOMIC DNA]</scope>
    <source>
        <strain evidence="3 4">1340</strain>
    </source>
</reference>